<organism evidence="1 2">
    <name type="scientific">Chitinophaga caseinilytica</name>
    <dbReference type="NCBI Taxonomy" id="2267521"/>
    <lineage>
        <taxon>Bacteria</taxon>
        <taxon>Pseudomonadati</taxon>
        <taxon>Bacteroidota</taxon>
        <taxon>Chitinophagia</taxon>
        <taxon>Chitinophagales</taxon>
        <taxon>Chitinophagaceae</taxon>
        <taxon>Chitinophaga</taxon>
    </lineage>
</organism>
<gene>
    <name evidence="1" type="ORF">WJU22_20455</name>
</gene>
<evidence type="ECO:0000313" key="1">
    <source>
        <dbReference type="EMBL" id="WZN45275.1"/>
    </source>
</evidence>
<dbReference type="Proteomes" id="UP001449657">
    <property type="component" value="Chromosome"/>
</dbReference>
<dbReference type="RefSeq" id="WP_341840029.1">
    <property type="nucleotide sequence ID" value="NZ_CP149792.1"/>
</dbReference>
<reference evidence="1 2" key="1">
    <citation type="submission" date="2024-03" db="EMBL/GenBank/DDBJ databases">
        <title>Chitinophaga caseinilytica sp. nov., a casein hydrolysing bacterium isolated from forest soil.</title>
        <authorList>
            <person name="Lee D.S."/>
            <person name="Han D.M."/>
            <person name="Baek J.H."/>
            <person name="Choi D.G."/>
            <person name="Jeon J.H."/>
            <person name="Jeon C.O."/>
        </authorList>
    </citation>
    <scope>NUCLEOTIDE SEQUENCE [LARGE SCALE GENOMIC DNA]</scope>
    <source>
        <strain evidence="1 2">KACC 19118</strain>
    </source>
</reference>
<accession>A0ABZ2Z1E3</accession>
<sequence>MKKLTLLFLTIVPLILLATAAGKRSGRTKQPPAPQAPIARPASRPLHIEGQAFRLPAGVSLDQGTMKGHNTLECSCESAQTVQRYGDGCIVRLRFRLRNHTAAPVKVVLPAGLVFRHRADRANDALLARPVTLVLPAGAAPWLHLDLFGLNESIVHPGPEGPYRFGPVAGNFDLQALLMTLEDKSLADVHSLAIAQQAIWEVTSGHTLEASLAKKIAALP</sequence>
<evidence type="ECO:0008006" key="3">
    <source>
        <dbReference type="Google" id="ProtNLM"/>
    </source>
</evidence>
<dbReference type="EMBL" id="CP150096">
    <property type="protein sequence ID" value="WZN45275.1"/>
    <property type="molecule type" value="Genomic_DNA"/>
</dbReference>
<keyword evidence="2" id="KW-1185">Reference proteome</keyword>
<proteinExistence type="predicted"/>
<protein>
    <recommendedName>
        <fullName evidence="3">DUF4352 domain-containing protein</fullName>
    </recommendedName>
</protein>
<name>A0ABZ2Z1E3_9BACT</name>
<evidence type="ECO:0000313" key="2">
    <source>
        <dbReference type="Proteomes" id="UP001449657"/>
    </source>
</evidence>